<dbReference type="EMBL" id="CAJVPT010010615">
    <property type="protein sequence ID" value="CAG8571999.1"/>
    <property type="molecule type" value="Genomic_DNA"/>
</dbReference>
<accession>A0ACA9M5Y4</accession>
<proteinExistence type="predicted"/>
<sequence length="45" mass="5654">MDIIFEWKLKNNSEFEYAEYFRKEDLYHSIKFSRISNSFRSEIIE</sequence>
<name>A0ACA9M5Y4_9GLOM</name>
<dbReference type="Proteomes" id="UP000789525">
    <property type="component" value="Unassembled WGS sequence"/>
</dbReference>
<keyword evidence="2" id="KW-1185">Reference proteome</keyword>
<reference evidence="1" key="1">
    <citation type="submission" date="2021-06" db="EMBL/GenBank/DDBJ databases">
        <authorList>
            <person name="Kallberg Y."/>
            <person name="Tangrot J."/>
            <person name="Rosling A."/>
        </authorList>
    </citation>
    <scope>NUCLEOTIDE SEQUENCE</scope>
    <source>
        <strain evidence="1">CL356</strain>
    </source>
</reference>
<protein>
    <submittedName>
        <fullName evidence="1">1053_t:CDS:1</fullName>
    </submittedName>
</protein>
<gene>
    <name evidence="1" type="ORF">ACOLOM_LOCUS5637</name>
</gene>
<organism evidence="1 2">
    <name type="scientific">Acaulospora colombiana</name>
    <dbReference type="NCBI Taxonomy" id="27376"/>
    <lineage>
        <taxon>Eukaryota</taxon>
        <taxon>Fungi</taxon>
        <taxon>Fungi incertae sedis</taxon>
        <taxon>Mucoromycota</taxon>
        <taxon>Glomeromycotina</taxon>
        <taxon>Glomeromycetes</taxon>
        <taxon>Diversisporales</taxon>
        <taxon>Acaulosporaceae</taxon>
        <taxon>Acaulospora</taxon>
    </lineage>
</organism>
<evidence type="ECO:0000313" key="2">
    <source>
        <dbReference type="Proteomes" id="UP000789525"/>
    </source>
</evidence>
<feature type="non-terminal residue" evidence="1">
    <location>
        <position position="45"/>
    </location>
</feature>
<comment type="caution">
    <text evidence="1">The sequence shown here is derived from an EMBL/GenBank/DDBJ whole genome shotgun (WGS) entry which is preliminary data.</text>
</comment>
<evidence type="ECO:0000313" key="1">
    <source>
        <dbReference type="EMBL" id="CAG8571999.1"/>
    </source>
</evidence>